<dbReference type="Gene3D" id="1.10.10.10">
    <property type="entry name" value="Winged helix-like DNA-binding domain superfamily/Winged helix DNA-binding domain"/>
    <property type="match status" value="1"/>
</dbReference>
<dbReference type="RefSeq" id="WP_311341075.1">
    <property type="nucleotide sequence ID" value="NZ_JAVRHS010000008.1"/>
</dbReference>
<gene>
    <name evidence="2" type="ORF">RM533_09875</name>
</gene>
<dbReference type="Pfam" id="PF12728">
    <property type="entry name" value="HTH_17"/>
    <property type="match status" value="1"/>
</dbReference>
<evidence type="ECO:0000313" key="2">
    <source>
        <dbReference type="EMBL" id="MDT0576495.1"/>
    </source>
</evidence>
<evidence type="ECO:0000313" key="3">
    <source>
        <dbReference type="Proteomes" id="UP001259803"/>
    </source>
</evidence>
<protein>
    <submittedName>
        <fullName evidence="2">Helix-turn-helix domain-containing protein</fullName>
    </submittedName>
</protein>
<comment type="caution">
    <text evidence="2">The sequence shown here is derived from an EMBL/GenBank/DDBJ whole genome shotgun (WGS) entry which is preliminary data.</text>
</comment>
<proteinExistence type="predicted"/>
<name>A0ABU2ZJD0_9SPHN</name>
<dbReference type="EMBL" id="JAVRHS010000008">
    <property type="protein sequence ID" value="MDT0576495.1"/>
    <property type="molecule type" value="Genomic_DNA"/>
</dbReference>
<organism evidence="2 3">
    <name type="scientific">Croceicoccus esteveae</name>
    <dbReference type="NCBI Taxonomy" id="3075597"/>
    <lineage>
        <taxon>Bacteria</taxon>
        <taxon>Pseudomonadati</taxon>
        <taxon>Pseudomonadota</taxon>
        <taxon>Alphaproteobacteria</taxon>
        <taxon>Sphingomonadales</taxon>
        <taxon>Erythrobacteraceae</taxon>
        <taxon>Croceicoccus</taxon>
    </lineage>
</organism>
<dbReference type="InterPro" id="IPR041657">
    <property type="entry name" value="HTH_17"/>
</dbReference>
<sequence>MSKVIDLENEYLTSNEVSGWLKVSRRTLHRWARLRKGPPSIKVGRSVYYRRASVEQWLVSLENAAEPVATVARFRP</sequence>
<accession>A0ABU2ZJD0</accession>
<dbReference type="Proteomes" id="UP001259803">
    <property type="component" value="Unassembled WGS sequence"/>
</dbReference>
<dbReference type="InterPro" id="IPR036388">
    <property type="entry name" value="WH-like_DNA-bd_sf"/>
</dbReference>
<feature type="domain" description="Helix-turn-helix" evidence="1">
    <location>
        <begin position="11"/>
        <end position="58"/>
    </location>
</feature>
<keyword evidence="3" id="KW-1185">Reference proteome</keyword>
<reference evidence="2 3" key="1">
    <citation type="submission" date="2023-09" db="EMBL/GenBank/DDBJ databases">
        <authorList>
            <person name="Rey-Velasco X."/>
        </authorList>
    </citation>
    <scope>NUCLEOTIDE SEQUENCE [LARGE SCALE GENOMIC DNA]</scope>
    <source>
        <strain evidence="2 3">F390</strain>
    </source>
</reference>
<dbReference type="SUPFAM" id="SSF46955">
    <property type="entry name" value="Putative DNA-binding domain"/>
    <property type="match status" value="1"/>
</dbReference>
<dbReference type="InterPro" id="IPR009061">
    <property type="entry name" value="DNA-bd_dom_put_sf"/>
</dbReference>
<evidence type="ECO:0000259" key="1">
    <source>
        <dbReference type="Pfam" id="PF12728"/>
    </source>
</evidence>